<dbReference type="PANTHER" id="PTHR35083:SF2">
    <property type="entry name" value="CHROMOSOME 17 CXORF38 HOMOLOG"/>
    <property type="match status" value="1"/>
</dbReference>
<dbReference type="Proteomes" id="UP000677803">
    <property type="component" value="Unassembled WGS sequence"/>
</dbReference>
<organism evidence="1 2">
    <name type="scientific">Menidia menidia</name>
    <name type="common">Atlantic silverside</name>
    <dbReference type="NCBI Taxonomy" id="238744"/>
    <lineage>
        <taxon>Eukaryota</taxon>
        <taxon>Metazoa</taxon>
        <taxon>Chordata</taxon>
        <taxon>Craniata</taxon>
        <taxon>Vertebrata</taxon>
        <taxon>Euteleostomi</taxon>
        <taxon>Actinopterygii</taxon>
        <taxon>Neopterygii</taxon>
        <taxon>Teleostei</taxon>
        <taxon>Neoteleostei</taxon>
        <taxon>Acanthomorphata</taxon>
        <taxon>Ovalentaria</taxon>
        <taxon>Atherinomorphae</taxon>
        <taxon>Atheriniformes</taxon>
        <taxon>Atherinopsidae</taxon>
        <taxon>Menidiinae</taxon>
        <taxon>Menidia</taxon>
    </lineage>
</organism>
<name>A0A8S4AYJ5_9TELE</name>
<protein>
    <submittedName>
        <fullName evidence="1">(Atlantic silverside) hypothetical protein</fullName>
    </submittedName>
</protein>
<keyword evidence="2" id="KW-1185">Reference proteome</keyword>
<sequence>MVHEDLASRLNDGEYKNWLKAGRCLVLLKHGLHPYADRQVRAFHGDLLNRHAPLRSPCLSAACRGCSAWQKEILKHHRQPDNTINWANCSPPLWRSDHWELAKAYMPRGQTKVRAADQCDASALLNLINHCTCFRSVDPKLARQIIQYRNELMHSCELRVKDDWMRHYRTALKHFVQQLSHEPEMSAAGRQIENMLSLDLSICISGVDQMDSPDLPIRLKGASGSQSETSAELVSQWEGELLQEMLQERLHAAAEDDVDHGAKSQGADQLIRLGDFLQTNADLSERFAAELQTISSLKPK</sequence>
<reference evidence="1" key="1">
    <citation type="submission" date="2021-05" db="EMBL/GenBank/DDBJ databases">
        <authorList>
            <person name="Tigano A."/>
        </authorList>
    </citation>
    <scope>NUCLEOTIDE SEQUENCE</scope>
</reference>
<accession>A0A8S4AYJ5</accession>
<comment type="caution">
    <text evidence="1">The sequence shown here is derived from an EMBL/GenBank/DDBJ whole genome shotgun (WGS) entry which is preliminary data.</text>
</comment>
<dbReference type="OrthoDB" id="9934809at2759"/>
<dbReference type="EMBL" id="CAJRST010007779">
    <property type="protein sequence ID" value="CAG5897095.1"/>
    <property type="molecule type" value="Genomic_DNA"/>
</dbReference>
<gene>
    <name evidence="1" type="ORF">MMEN_LOCUS8138</name>
</gene>
<evidence type="ECO:0000313" key="1">
    <source>
        <dbReference type="EMBL" id="CAG5897095.1"/>
    </source>
</evidence>
<dbReference type="AlphaFoldDB" id="A0A8S4AYJ5"/>
<dbReference type="PANTHER" id="PTHR35083">
    <property type="entry name" value="RGD1565685 PROTEIN"/>
    <property type="match status" value="1"/>
</dbReference>
<dbReference type="Pfam" id="PF15112">
    <property type="entry name" value="DUF4559"/>
    <property type="match status" value="1"/>
</dbReference>
<proteinExistence type="predicted"/>
<dbReference type="InterPro" id="IPR027897">
    <property type="entry name" value="DUF4559"/>
</dbReference>
<evidence type="ECO:0000313" key="2">
    <source>
        <dbReference type="Proteomes" id="UP000677803"/>
    </source>
</evidence>